<organism evidence="1 2">
    <name type="scientific">Araneus ventricosus</name>
    <name type="common">Orbweaver spider</name>
    <name type="synonym">Epeira ventricosa</name>
    <dbReference type="NCBI Taxonomy" id="182803"/>
    <lineage>
        <taxon>Eukaryota</taxon>
        <taxon>Metazoa</taxon>
        <taxon>Ecdysozoa</taxon>
        <taxon>Arthropoda</taxon>
        <taxon>Chelicerata</taxon>
        <taxon>Arachnida</taxon>
        <taxon>Araneae</taxon>
        <taxon>Araneomorphae</taxon>
        <taxon>Entelegynae</taxon>
        <taxon>Araneoidea</taxon>
        <taxon>Araneidae</taxon>
        <taxon>Araneus</taxon>
    </lineage>
</organism>
<dbReference type="Proteomes" id="UP000499080">
    <property type="component" value="Unassembled WGS sequence"/>
</dbReference>
<dbReference type="AlphaFoldDB" id="A0A4Y2C5C3"/>
<comment type="caution">
    <text evidence="1">The sequence shown here is derived from an EMBL/GenBank/DDBJ whole genome shotgun (WGS) entry which is preliminary data.</text>
</comment>
<proteinExistence type="predicted"/>
<reference evidence="1 2" key="1">
    <citation type="journal article" date="2019" name="Sci. Rep.">
        <title>Orb-weaving spider Araneus ventricosus genome elucidates the spidroin gene catalogue.</title>
        <authorList>
            <person name="Kono N."/>
            <person name="Nakamura H."/>
            <person name="Ohtoshi R."/>
            <person name="Moran D.A.P."/>
            <person name="Shinohara A."/>
            <person name="Yoshida Y."/>
            <person name="Fujiwara M."/>
            <person name="Mori M."/>
            <person name="Tomita M."/>
            <person name="Arakawa K."/>
        </authorList>
    </citation>
    <scope>NUCLEOTIDE SEQUENCE [LARGE SCALE GENOMIC DNA]</scope>
</reference>
<gene>
    <name evidence="1" type="ORF">AVEN_188266_1</name>
</gene>
<evidence type="ECO:0000313" key="1">
    <source>
        <dbReference type="EMBL" id="GBL98957.1"/>
    </source>
</evidence>
<sequence length="129" mass="14764">MELQGIVGRLEAGQFQVQICRVQFKFAQRLVCNLWNSSWIPDPSRESLGKGRPRVTTATEDRYLPIIARRNRRAIASSALRDLYVASDTRVSVGDCFQPCTGLFCKQRLLLPCPAHFYEQERFGMVQRA</sequence>
<dbReference type="EMBL" id="BGPR01085327">
    <property type="protein sequence ID" value="GBL98957.1"/>
    <property type="molecule type" value="Genomic_DNA"/>
</dbReference>
<dbReference type="OrthoDB" id="106623at2759"/>
<protein>
    <submittedName>
        <fullName evidence="1">Uncharacterized protein</fullName>
    </submittedName>
</protein>
<keyword evidence="2" id="KW-1185">Reference proteome</keyword>
<evidence type="ECO:0000313" key="2">
    <source>
        <dbReference type="Proteomes" id="UP000499080"/>
    </source>
</evidence>
<accession>A0A4Y2C5C3</accession>
<name>A0A4Y2C5C3_ARAVE</name>